<organism evidence="1 2">
    <name type="scientific">Colletotrichum scovillei</name>
    <dbReference type="NCBI Taxonomy" id="1209932"/>
    <lineage>
        <taxon>Eukaryota</taxon>
        <taxon>Fungi</taxon>
        <taxon>Dikarya</taxon>
        <taxon>Ascomycota</taxon>
        <taxon>Pezizomycotina</taxon>
        <taxon>Sordariomycetes</taxon>
        <taxon>Hypocreomycetidae</taxon>
        <taxon>Glomerellales</taxon>
        <taxon>Glomerellaceae</taxon>
        <taxon>Colletotrichum</taxon>
        <taxon>Colletotrichum acutatum species complex</taxon>
    </lineage>
</organism>
<feature type="non-terminal residue" evidence="1">
    <location>
        <position position="80"/>
    </location>
</feature>
<protein>
    <submittedName>
        <fullName evidence="1">Uncharacterized protein</fullName>
    </submittedName>
</protein>
<keyword evidence="2" id="KW-1185">Reference proteome</keyword>
<evidence type="ECO:0000313" key="2">
    <source>
        <dbReference type="Proteomes" id="UP000699042"/>
    </source>
</evidence>
<evidence type="ECO:0000313" key="1">
    <source>
        <dbReference type="EMBL" id="KAG7044693.1"/>
    </source>
</evidence>
<dbReference type="AlphaFoldDB" id="A0A9P7QWW5"/>
<comment type="caution">
    <text evidence="1">The sequence shown here is derived from an EMBL/GenBank/DDBJ whole genome shotgun (WGS) entry which is preliminary data.</text>
</comment>
<dbReference type="EMBL" id="JAESDN010000010">
    <property type="protein sequence ID" value="KAG7044693.1"/>
    <property type="molecule type" value="Genomic_DNA"/>
</dbReference>
<proteinExistence type="predicted"/>
<name>A0A9P7QWW5_9PEZI</name>
<accession>A0A9P7QWW5</accession>
<sequence>MNDPETRKGRPDGMEGEKKDVPCAAVAGVAFPQRRRGWWWIPTPARKAVSAALLARMRHAAFPQPEKSKLLPFSDGIVDI</sequence>
<reference evidence="1" key="1">
    <citation type="submission" date="2021-05" db="EMBL/GenBank/DDBJ databases">
        <title>Comparative genomics of three Colletotrichum scovillei strains and genetic complementation revealed genes involved fungal growth and virulence on chili pepper.</title>
        <authorList>
            <person name="Hsieh D.-K."/>
            <person name="Chuang S.-C."/>
            <person name="Chen C.-Y."/>
            <person name="Chao Y.-T."/>
            <person name="Lu M.-Y.J."/>
            <person name="Lee M.-H."/>
            <person name="Shih M.-C."/>
        </authorList>
    </citation>
    <scope>NUCLEOTIDE SEQUENCE</scope>
    <source>
        <strain evidence="1">Coll-153</strain>
    </source>
</reference>
<gene>
    <name evidence="1" type="ORF">JMJ77_004155</name>
</gene>
<dbReference type="Proteomes" id="UP000699042">
    <property type="component" value="Unassembled WGS sequence"/>
</dbReference>